<dbReference type="InterPro" id="IPR015422">
    <property type="entry name" value="PyrdxlP-dep_Trfase_small"/>
</dbReference>
<proteinExistence type="predicted"/>
<dbReference type="InterPro" id="IPR015424">
    <property type="entry name" value="PyrdxlP-dep_Trfase"/>
</dbReference>
<accession>A0ABW2BJ21</accession>
<keyword evidence="1" id="KW-0663">Pyridoxal phosphate</keyword>
<organism evidence="3 4">
    <name type="scientific">Methylobacterium komagatae</name>
    <dbReference type="NCBI Taxonomy" id="374425"/>
    <lineage>
        <taxon>Bacteria</taxon>
        <taxon>Pseudomonadati</taxon>
        <taxon>Pseudomonadota</taxon>
        <taxon>Alphaproteobacteria</taxon>
        <taxon>Hyphomicrobiales</taxon>
        <taxon>Methylobacteriaceae</taxon>
        <taxon>Methylobacterium</taxon>
    </lineage>
</organism>
<evidence type="ECO:0000259" key="2">
    <source>
        <dbReference type="Pfam" id="PF00266"/>
    </source>
</evidence>
<dbReference type="EMBL" id="JBHSWN010000001">
    <property type="protein sequence ID" value="MFC6790404.1"/>
    <property type="molecule type" value="Genomic_DNA"/>
</dbReference>
<evidence type="ECO:0000313" key="3">
    <source>
        <dbReference type="EMBL" id="MFC6790404.1"/>
    </source>
</evidence>
<dbReference type="PANTHER" id="PTHR43586:SF15">
    <property type="entry name" value="BLR3095 PROTEIN"/>
    <property type="match status" value="1"/>
</dbReference>
<dbReference type="InterPro" id="IPR000192">
    <property type="entry name" value="Aminotrans_V_dom"/>
</dbReference>
<protein>
    <submittedName>
        <fullName evidence="3">Aminotransferase class V-fold PLP-dependent enzyme</fullName>
    </submittedName>
</protein>
<keyword evidence="3" id="KW-0032">Aminotransferase</keyword>
<name>A0ABW2BJ21_9HYPH</name>
<comment type="caution">
    <text evidence="3">The sequence shown here is derived from an EMBL/GenBank/DDBJ whole genome shotgun (WGS) entry which is preliminary data.</text>
</comment>
<dbReference type="Pfam" id="PF00266">
    <property type="entry name" value="Aminotran_5"/>
    <property type="match status" value="1"/>
</dbReference>
<keyword evidence="4" id="KW-1185">Reference proteome</keyword>
<sequence length="377" mass="39969">MESLTILPSQRRHFELPTGVSYLDAAAWSPLPHTVRAAGEAGIRAKSEPWSHPRTAFPPQTERARSLAAALIGACPDDIAVVGAVSHAMSIVAHQLAPAPGGRILRIADEFPSLCLPFDRLAARSGLIVEVVERPADGGWTPALLAAIARPGAPPLSIATLTPLHWTDGTLIDLDHIAPAVHAAGAVLVIDATQAVGAVPVDVTRWRPDYLAFPTYKWTLGPYGVAFLYAAPHRQDGLPLDEHNGNRPSAVGARRYDRGELHDPVALPMAAEGLSLIAEWGAPAISRRLKALTDRLAEGCAALGLEVAPPSLRVPHVLGVKHPGGLPEGIIAKLAERQIFASERGGGLRFSPHVWVEEGDIDSCLAALAELFPAIHH</sequence>
<evidence type="ECO:0000256" key="1">
    <source>
        <dbReference type="ARBA" id="ARBA00022898"/>
    </source>
</evidence>
<dbReference type="InterPro" id="IPR015421">
    <property type="entry name" value="PyrdxlP-dep_Trfase_major"/>
</dbReference>
<gene>
    <name evidence="3" type="ORF">ACFQE0_12770</name>
</gene>
<reference evidence="4" key="1">
    <citation type="journal article" date="2019" name="Int. J. Syst. Evol. Microbiol.">
        <title>The Global Catalogue of Microorganisms (GCM) 10K type strain sequencing project: providing services to taxonomists for standard genome sequencing and annotation.</title>
        <authorList>
            <consortium name="The Broad Institute Genomics Platform"/>
            <consortium name="The Broad Institute Genome Sequencing Center for Infectious Disease"/>
            <person name="Wu L."/>
            <person name="Ma J."/>
        </authorList>
    </citation>
    <scope>NUCLEOTIDE SEQUENCE [LARGE SCALE GENOMIC DNA]</scope>
    <source>
        <strain evidence="4">CCUG 48316</strain>
    </source>
</reference>
<dbReference type="Gene3D" id="3.40.640.10">
    <property type="entry name" value="Type I PLP-dependent aspartate aminotransferase-like (Major domain)"/>
    <property type="match status" value="1"/>
</dbReference>
<dbReference type="GO" id="GO:0008483">
    <property type="term" value="F:transaminase activity"/>
    <property type="evidence" value="ECO:0007669"/>
    <property type="project" value="UniProtKB-KW"/>
</dbReference>
<dbReference type="SUPFAM" id="SSF53383">
    <property type="entry name" value="PLP-dependent transferases"/>
    <property type="match status" value="1"/>
</dbReference>
<feature type="domain" description="Aminotransferase class V" evidence="2">
    <location>
        <begin position="22"/>
        <end position="340"/>
    </location>
</feature>
<dbReference type="RefSeq" id="WP_378970134.1">
    <property type="nucleotide sequence ID" value="NZ_JBHSWN010000001.1"/>
</dbReference>
<dbReference type="Gene3D" id="3.90.1150.10">
    <property type="entry name" value="Aspartate Aminotransferase, domain 1"/>
    <property type="match status" value="1"/>
</dbReference>
<dbReference type="Proteomes" id="UP001596292">
    <property type="component" value="Unassembled WGS sequence"/>
</dbReference>
<keyword evidence="3" id="KW-0808">Transferase</keyword>
<evidence type="ECO:0000313" key="4">
    <source>
        <dbReference type="Proteomes" id="UP001596292"/>
    </source>
</evidence>
<dbReference type="PANTHER" id="PTHR43586">
    <property type="entry name" value="CYSTEINE DESULFURASE"/>
    <property type="match status" value="1"/>
</dbReference>